<feature type="transmembrane region" description="Helical" evidence="7">
    <location>
        <begin position="410"/>
        <end position="427"/>
    </location>
</feature>
<feature type="transmembrane region" description="Helical" evidence="7">
    <location>
        <begin position="74"/>
        <end position="94"/>
    </location>
</feature>
<dbReference type="RefSeq" id="WP_111270932.1">
    <property type="nucleotide sequence ID" value="NZ_QKWW01000038.1"/>
</dbReference>
<sequence length="428" mass="45790">MIENHTRSTEKVKLLKREFLAGAVSFFTIVYIIAVNASILQDAGIPMEAGVIATVLTSLFGCLMMGLWAKTPIILVPGMGINALFTYTIVQTMGLSWQEALGAVFISGLLFVLVAFTPVARWLSVSIPDALKEATTIGIGLFLTFIGLQKGGIVVASPTTFVALGDFSKAHVFLTLLTLIVALVLFIRKVPGSFLITIVAGTLLAIIFGQLDLNVKESSSFSIQSYLNVMGSMSFSQIGSITFWVATFTLTLVIVFENIGLVHGHLNMIEKPEKFERSLQANAISAVLAGFFGTSPTVSTVESAAGITAGGRRGLTSIVTGVFFLASLFFIPVIKLIPDSAISPILIIVGGLMISNVQRINFKDFAEGFPSFLIIVLIPLTYSIVDGMALGFIIYTLLNLAAGNGKKIPLALYLITALFLGNFAAQWI</sequence>
<gene>
    <name evidence="8" type="ORF">DN757_14470</name>
</gene>
<keyword evidence="5 7" id="KW-1133">Transmembrane helix</keyword>
<dbReference type="Pfam" id="PF00860">
    <property type="entry name" value="Xan_ur_permease"/>
    <property type="match status" value="1"/>
</dbReference>
<feature type="transmembrane region" description="Helical" evidence="7">
    <location>
        <begin position="170"/>
        <end position="187"/>
    </location>
</feature>
<dbReference type="Proteomes" id="UP000249204">
    <property type="component" value="Unassembled WGS sequence"/>
</dbReference>
<keyword evidence="6 7" id="KW-0472">Membrane</keyword>
<protein>
    <submittedName>
        <fullName evidence="8">NCS2 family permease</fullName>
    </submittedName>
</protein>
<keyword evidence="3" id="KW-0813">Transport</keyword>
<feature type="transmembrane region" description="Helical" evidence="7">
    <location>
        <begin position="277"/>
        <end position="294"/>
    </location>
</feature>
<evidence type="ECO:0000256" key="5">
    <source>
        <dbReference type="ARBA" id="ARBA00022989"/>
    </source>
</evidence>
<comment type="subcellular location">
    <subcellularLocation>
        <location evidence="1">Membrane</location>
        <topology evidence="1">Multi-pass membrane protein</topology>
    </subcellularLocation>
</comment>
<dbReference type="EMBL" id="QKWW01000038">
    <property type="protein sequence ID" value="PZT55064.1"/>
    <property type="molecule type" value="Genomic_DNA"/>
</dbReference>
<evidence type="ECO:0000313" key="8">
    <source>
        <dbReference type="EMBL" id="PZT55064.1"/>
    </source>
</evidence>
<organism evidence="8 9">
    <name type="scientific">Paenibacillus silvae</name>
    <dbReference type="NCBI Taxonomy" id="1325358"/>
    <lineage>
        <taxon>Bacteria</taxon>
        <taxon>Bacillati</taxon>
        <taxon>Bacillota</taxon>
        <taxon>Bacilli</taxon>
        <taxon>Bacillales</taxon>
        <taxon>Paenibacillaceae</taxon>
        <taxon>Paenibacillus</taxon>
    </lineage>
</organism>
<feature type="transmembrane region" description="Helical" evidence="7">
    <location>
        <begin position="372"/>
        <end position="398"/>
    </location>
</feature>
<dbReference type="PANTHER" id="PTHR43337:SF2">
    <property type="entry name" value="XANTHINE_URACIL PERMEASE"/>
    <property type="match status" value="1"/>
</dbReference>
<feature type="transmembrane region" description="Helical" evidence="7">
    <location>
        <begin position="20"/>
        <end position="39"/>
    </location>
</feature>
<feature type="transmembrane region" description="Helical" evidence="7">
    <location>
        <begin position="135"/>
        <end position="158"/>
    </location>
</feature>
<dbReference type="PANTHER" id="PTHR43337">
    <property type="entry name" value="XANTHINE/URACIL PERMEASE C887.17-RELATED"/>
    <property type="match status" value="1"/>
</dbReference>
<dbReference type="GO" id="GO:0005345">
    <property type="term" value="F:purine nucleobase transmembrane transporter activity"/>
    <property type="evidence" value="ECO:0007669"/>
    <property type="project" value="TreeGrafter"/>
</dbReference>
<name>A0A2W6NGI7_9BACL</name>
<evidence type="ECO:0000256" key="3">
    <source>
        <dbReference type="ARBA" id="ARBA00022448"/>
    </source>
</evidence>
<feature type="transmembrane region" description="Helical" evidence="7">
    <location>
        <begin position="45"/>
        <end position="67"/>
    </location>
</feature>
<keyword evidence="4 7" id="KW-0812">Transmembrane</keyword>
<feature type="transmembrane region" description="Helical" evidence="7">
    <location>
        <begin position="341"/>
        <end position="360"/>
    </location>
</feature>
<accession>A0A2W6NGI7</accession>
<comment type="similarity">
    <text evidence="2">Belongs to the nucleobase:cation symporter-2 (NCS2) (TC 2.A.40) family. Azg-like subfamily.</text>
</comment>
<evidence type="ECO:0000256" key="7">
    <source>
        <dbReference type="SAM" id="Phobius"/>
    </source>
</evidence>
<evidence type="ECO:0000256" key="6">
    <source>
        <dbReference type="ARBA" id="ARBA00023136"/>
    </source>
</evidence>
<comment type="caution">
    <text evidence="8">The sequence shown here is derived from an EMBL/GenBank/DDBJ whole genome shotgun (WGS) entry which is preliminary data.</text>
</comment>
<feature type="transmembrane region" description="Helical" evidence="7">
    <location>
        <begin position="194"/>
        <end position="213"/>
    </location>
</feature>
<dbReference type="InterPro" id="IPR006043">
    <property type="entry name" value="NCS2"/>
</dbReference>
<dbReference type="InterPro" id="IPR045018">
    <property type="entry name" value="Azg-like"/>
</dbReference>
<feature type="transmembrane region" description="Helical" evidence="7">
    <location>
        <begin position="314"/>
        <end position="334"/>
    </location>
</feature>
<evidence type="ECO:0000256" key="4">
    <source>
        <dbReference type="ARBA" id="ARBA00022692"/>
    </source>
</evidence>
<feature type="transmembrane region" description="Helical" evidence="7">
    <location>
        <begin position="100"/>
        <end position="123"/>
    </location>
</feature>
<evidence type="ECO:0000313" key="9">
    <source>
        <dbReference type="Proteomes" id="UP000249204"/>
    </source>
</evidence>
<feature type="transmembrane region" description="Helical" evidence="7">
    <location>
        <begin position="233"/>
        <end position="256"/>
    </location>
</feature>
<reference evidence="8 9" key="1">
    <citation type="submission" date="2018-06" db="EMBL/GenBank/DDBJ databases">
        <title>Isolation of heavy metals resistant Paenibacillus silvae NC2 from Gold-Copper mine in ZiJin, China.</title>
        <authorList>
            <person name="Xu J."/>
            <person name="Mazhar H.S."/>
            <person name="Rensing C."/>
        </authorList>
    </citation>
    <scope>NUCLEOTIDE SEQUENCE [LARGE SCALE GENOMIC DNA]</scope>
    <source>
        <strain evidence="8 9">NC2</strain>
    </source>
</reference>
<dbReference type="GO" id="GO:0005886">
    <property type="term" value="C:plasma membrane"/>
    <property type="evidence" value="ECO:0007669"/>
    <property type="project" value="TreeGrafter"/>
</dbReference>
<evidence type="ECO:0000256" key="2">
    <source>
        <dbReference type="ARBA" id="ARBA00005697"/>
    </source>
</evidence>
<dbReference type="AlphaFoldDB" id="A0A2W6NGI7"/>
<proteinExistence type="inferred from homology"/>
<evidence type="ECO:0000256" key="1">
    <source>
        <dbReference type="ARBA" id="ARBA00004141"/>
    </source>
</evidence>